<organism evidence="2">
    <name type="scientific">mine drainage metagenome</name>
    <dbReference type="NCBI Taxonomy" id="410659"/>
    <lineage>
        <taxon>unclassified sequences</taxon>
        <taxon>metagenomes</taxon>
        <taxon>ecological metagenomes</taxon>
    </lineage>
</organism>
<dbReference type="InterPro" id="IPR029052">
    <property type="entry name" value="Metallo-depent_PP-like"/>
</dbReference>
<feature type="non-terminal residue" evidence="2">
    <location>
        <position position="225"/>
    </location>
</feature>
<dbReference type="AlphaFoldDB" id="T0ZKL9"/>
<dbReference type="SUPFAM" id="SSF56300">
    <property type="entry name" value="Metallo-dependent phosphatases"/>
    <property type="match status" value="1"/>
</dbReference>
<dbReference type="PANTHER" id="PTHR40942">
    <property type="match status" value="1"/>
</dbReference>
<dbReference type="InterPro" id="IPR004843">
    <property type="entry name" value="Calcineurin-like_PHP"/>
</dbReference>
<accession>T0ZKL9</accession>
<dbReference type="Gene3D" id="3.60.21.10">
    <property type="match status" value="1"/>
</dbReference>
<comment type="caution">
    <text evidence="2">The sequence shown here is derived from an EMBL/GenBank/DDBJ whole genome shotgun (WGS) entry which is preliminary data.</text>
</comment>
<evidence type="ECO:0000259" key="1">
    <source>
        <dbReference type="Pfam" id="PF00149"/>
    </source>
</evidence>
<gene>
    <name evidence="2" type="ORF">B2A_07831</name>
</gene>
<sequence length="225" mass="25618">MSIFAIGDLQGLMEACERLLDRVNFDRNEDRLWFCGDLVNRGPQSLEVLRFVRGLGERAITVLGNHDLYLLRVMADPGLVTHADPSLRGILDAPDRDELIDWLRHRPLLHHDRELGYTLVHAGLPPAWDLDLAAAQAAHVERELRGSGWRDFTRSVFGNDPDTWHPSLAGLPAHRFTINALTRMRFVTSTGQLDFKHKGAPGTQPPDLYPWFEIPNRRSRDLHIL</sequence>
<proteinExistence type="predicted"/>
<feature type="domain" description="Calcineurin-like phosphoesterase" evidence="1">
    <location>
        <begin position="1"/>
        <end position="129"/>
    </location>
</feature>
<name>T0ZKL9_9ZZZZ</name>
<dbReference type="EMBL" id="AUZZ01005632">
    <property type="protein sequence ID" value="EQD48866.1"/>
    <property type="molecule type" value="Genomic_DNA"/>
</dbReference>
<dbReference type="PANTHER" id="PTHR40942:SF4">
    <property type="entry name" value="CYTOCHROME C5"/>
    <property type="match status" value="1"/>
</dbReference>
<dbReference type="Pfam" id="PF00149">
    <property type="entry name" value="Metallophos"/>
    <property type="match status" value="1"/>
</dbReference>
<reference evidence="2" key="2">
    <citation type="journal article" date="2014" name="ISME J.">
        <title>Microbial stratification in low pH oxic and suboxic macroscopic growths along an acid mine drainage.</title>
        <authorList>
            <person name="Mendez-Garcia C."/>
            <person name="Mesa V."/>
            <person name="Sprenger R.R."/>
            <person name="Richter M."/>
            <person name="Diez M.S."/>
            <person name="Solano J."/>
            <person name="Bargiela R."/>
            <person name="Golyshina O.V."/>
            <person name="Manteca A."/>
            <person name="Ramos J.L."/>
            <person name="Gallego J.R."/>
            <person name="Llorente I."/>
            <person name="Martins Dos Santos V.A."/>
            <person name="Jensen O.N."/>
            <person name="Pelaez A.I."/>
            <person name="Sanchez J."/>
            <person name="Ferrer M."/>
        </authorList>
    </citation>
    <scope>NUCLEOTIDE SEQUENCE</scope>
</reference>
<protein>
    <submittedName>
        <fullName evidence="2">Diadenosine tetraphosphatase</fullName>
    </submittedName>
</protein>
<evidence type="ECO:0000313" key="2">
    <source>
        <dbReference type="EMBL" id="EQD48866.1"/>
    </source>
</evidence>
<dbReference type="GO" id="GO:0016787">
    <property type="term" value="F:hydrolase activity"/>
    <property type="evidence" value="ECO:0007669"/>
    <property type="project" value="InterPro"/>
</dbReference>
<reference evidence="2" key="1">
    <citation type="submission" date="2013-08" db="EMBL/GenBank/DDBJ databases">
        <authorList>
            <person name="Mendez C."/>
            <person name="Richter M."/>
            <person name="Ferrer M."/>
            <person name="Sanchez J."/>
        </authorList>
    </citation>
    <scope>NUCLEOTIDE SEQUENCE</scope>
</reference>
<dbReference type="NCBIfam" id="NF001204">
    <property type="entry name" value="PRK00166.1"/>
    <property type="match status" value="1"/>
</dbReference>